<proteinExistence type="predicted"/>
<name>K2NVG1_9HYPH</name>
<evidence type="ECO:0000313" key="2">
    <source>
        <dbReference type="EMBL" id="EKF43320.1"/>
    </source>
</evidence>
<dbReference type="Gene3D" id="3.40.50.300">
    <property type="entry name" value="P-loop containing nucleotide triphosphate hydrolases"/>
    <property type="match status" value="1"/>
</dbReference>
<dbReference type="OrthoDB" id="5440754at2"/>
<dbReference type="AlphaFoldDB" id="K2NVG1"/>
<accession>K2NVG1</accession>
<reference evidence="2 3" key="1">
    <citation type="journal article" date="2012" name="J. Bacteriol.">
        <title>Genome Sequence of Nitratireductor indicus Type Strain C115.</title>
        <authorList>
            <person name="Lai Q."/>
            <person name="Li G."/>
            <person name="Yu Z."/>
            <person name="Shao Z."/>
        </authorList>
    </citation>
    <scope>NUCLEOTIDE SEQUENCE [LARGE SCALE GENOMIC DNA]</scope>
    <source>
        <strain evidence="2 3">C115</strain>
    </source>
</reference>
<dbReference type="Proteomes" id="UP000007374">
    <property type="component" value="Unassembled WGS sequence"/>
</dbReference>
<comment type="caution">
    <text evidence="2">The sequence shown here is derived from an EMBL/GenBank/DDBJ whole genome shotgun (WGS) entry which is preliminary data.</text>
</comment>
<evidence type="ECO:0000256" key="1">
    <source>
        <dbReference type="SAM" id="MobiDB-lite"/>
    </source>
</evidence>
<feature type="region of interest" description="Disordered" evidence="1">
    <location>
        <begin position="491"/>
        <end position="522"/>
    </location>
</feature>
<keyword evidence="3" id="KW-1185">Reference proteome</keyword>
<evidence type="ECO:0000313" key="3">
    <source>
        <dbReference type="Proteomes" id="UP000007374"/>
    </source>
</evidence>
<protein>
    <submittedName>
        <fullName evidence="2">Uncharacterized protein</fullName>
    </submittedName>
</protein>
<dbReference type="InterPro" id="IPR027417">
    <property type="entry name" value="P-loop_NTPase"/>
</dbReference>
<organism evidence="2 3">
    <name type="scientific">Nitratireductor indicus C115</name>
    <dbReference type="NCBI Taxonomy" id="1231190"/>
    <lineage>
        <taxon>Bacteria</taxon>
        <taxon>Pseudomonadati</taxon>
        <taxon>Pseudomonadota</taxon>
        <taxon>Alphaproteobacteria</taxon>
        <taxon>Hyphomicrobiales</taxon>
        <taxon>Phyllobacteriaceae</taxon>
        <taxon>Nitratireductor</taxon>
    </lineage>
</organism>
<dbReference type="EMBL" id="AMSI01000003">
    <property type="protein sequence ID" value="EKF43320.1"/>
    <property type="molecule type" value="Genomic_DNA"/>
</dbReference>
<dbReference type="STRING" id="721133.SAMN05216176_101346"/>
<dbReference type="PATRIC" id="fig|1231190.3.peg.1003"/>
<dbReference type="eggNOG" id="COG1783">
    <property type="taxonomic scope" value="Bacteria"/>
</dbReference>
<feature type="region of interest" description="Disordered" evidence="1">
    <location>
        <begin position="447"/>
        <end position="467"/>
    </location>
</feature>
<sequence>MTAPAEVLELYRRAQLDKLDIRTYQPPGPVAAEFMNDREHWVRFIKGPIGSGKTNVNFFDKLALAMNMPVCTRGQYAGHRLYRHIEVRDTYANLWGTTIKSWWQWFGPDVGHWTGGENRKATHTLVFDTGGGSNLHFEIVFQAIQDQDVDAALRGIEFTSANMGEADQQSGDVLTYLIGRALQQRFPPKRFFDEGTEYYTCVTGDLNPPDTDNWTYGIFEDERPEGHKMFHQPSGRSAGGENRAAISRETYEKMAATNKHRPWWVKAMVDGDWSPSRNGEPVYPEYDDTVHCAHKELEPVPGLPIRLCFDQGVTGPAMLVLQWMPDGQLRVLDEYCPGRIGPTGFGRGCKMMLGARYRGYRIERATGDMAGFFGGDKETGDLAMFETVANAMGIVILPCETNELNIRHDAVRQLLRYRIDGRRPALLVSTRAKMIRKGFNSHYRYRKRRGMGDNSTDPIPEKNEFSNPHDALQYGAIDLVGIEGVKRGELMGGRGDSVTGLPDDDDFGGTTTPETDFDVWDT</sequence>
<gene>
    <name evidence="2" type="ORF">NA8A_04793</name>
</gene>
<dbReference type="RefSeq" id="WP_009449510.1">
    <property type="nucleotide sequence ID" value="NZ_AMSI01000003.1"/>
</dbReference>